<name>A0ABR1D3T2_NECAM</name>
<organism evidence="1 2">
    <name type="scientific">Necator americanus</name>
    <name type="common">Human hookworm</name>
    <dbReference type="NCBI Taxonomy" id="51031"/>
    <lineage>
        <taxon>Eukaryota</taxon>
        <taxon>Metazoa</taxon>
        <taxon>Ecdysozoa</taxon>
        <taxon>Nematoda</taxon>
        <taxon>Chromadorea</taxon>
        <taxon>Rhabditida</taxon>
        <taxon>Rhabditina</taxon>
        <taxon>Rhabditomorpha</taxon>
        <taxon>Strongyloidea</taxon>
        <taxon>Ancylostomatidae</taxon>
        <taxon>Bunostominae</taxon>
        <taxon>Necator</taxon>
    </lineage>
</organism>
<protein>
    <submittedName>
        <fullName evidence="1">Uncharacterized protein</fullName>
    </submittedName>
</protein>
<dbReference type="EMBL" id="JAVFWL010000003">
    <property type="protein sequence ID" value="KAK6745202.1"/>
    <property type="molecule type" value="Genomic_DNA"/>
</dbReference>
<evidence type="ECO:0000313" key="2">
    <source>
        <dbReference type="Proteomes" id="UP001303046"/>
    </source>
</evidence>
<reference evidence="1 2" key="1">
    <citation type="submission" date="2023-08" db="EMBL/GenBank/DDBJ databases">
        <title>A Necator americanus chromosomal reference genome.</title>
        <authorList>
            <person name="Ilik V."/>
            <person name="Petrzelkova K.J."/>
            <person name="Pardy F."/>
            <person name="Fuh T."/>
            <person name="Niatou-Singa F.S."/>
            <person name="Gouil Q."/>
            <person name="Baker L."/>
            <person name="Ritchie M.E."/>
            <person name="Jex A.R."/>
            <person name="Gazzola D."/>
            <person name="Li H."/>
            <person name="Toshio Fujiwara R."/>
            <person name="Zhan B."/>
            <person name="Aroian R.V."/>
            <person name="Pafco B."/>
            <person name="Schwarz E.M."/>
        </authorList>
    </citation>
    <scope>NUCLEOTIDE SEQUENCE [LARGE SCALE GENOMIC DNA]</scope>
    <source>
        <strain evidence="1 2">Aroian</strain>
        <tissue evidence="1">Whole animal</tissue>
    </source>
</reference>
<keyword evidence="2" id="KW-1185">Reference proteome</keyword>
<gene>
    <name evidence="1" type="primary">Necator_chrIII.g12504</name>
    <name evidence="1" type="ORF">RB195_011738</name>
</gene>
<dbReference type="Proteomes" id="UP001303046">
    <property type="component" value="Unassembled WGS sequence"/>
</dbReference>
<comment type="caution">
    <text evidence="1">The sequence shown here is derived from an EMBL/GenBank/DDBJ whole genome shotgun (WGS) entry which is preliminary data.</text>
</comment>
<evidence type="ECO:0000313" key="1">
    <source>
        <dbReference type="EMBL" id="KAK6745202.1"/>
    </source>
</evidence>
<accession>A0ABR1D3T2</accession>
<proteinExistence type="predicted"/>
<sequence>MKQVTVERRIENGKLTCTRQVLFVGDKINEECMGDQEYFDKVVREVNADLRKDMDKDGEEVGLTTISSDERRVTSEEPVMCTGKSDKFAKKSKKWNKV</sequence>